<reference evidence="3" key="1">
    <citation type="submission" date="2010-08" db="EMBL/GenBank/DDBJ databases">
        <authorList>
            <consortium name="Caenorhabditis japonica Sequencing Consortium"/>
            <person name="Wilson R.K."/>
        </authorList>
    </citation>
    <scope>NUCLEOTIDE SEQUENCE [LARGE SCALE GENOMIC DNA]</scope>
    <source>
        <strain evidence="3">DF5081</strain>
    </source>
</reference>
<name>A0A8R1IP11_CAEJA</name>
<dbReference type="InterPro" id="IPR015943">
    <property type="entry name" value="WD40/YVTN_repeat-like_dom_sf"/>
</dbReference>
<keyword evidence="1" id="KW-1133">Transmembrane helix</keyword>
<dbReference type="AlphaFoldDB" id="A0A8R1IP11"/>
<evidence type="ECO:0000313" key="3">
    <source>
        <dbReference type="Proteomes" id="UP000005237"/>
    </source>
</evidence>
<protein>
    <submittedName>
        <fullName evidence="2">Uncharacterized protein</fullName>
    </submittedName>
</protein>
<sequence>MVCFPTKTLLSYKVTRENMNSEVTDLAVKSISFAAEISFINDIGINSDGTLLAILHTKDNDVSVDVFSIKTICGSTSTEPLKPICKTRVGLSESNQGSALEWNPAFADTFAAASTDRTVLVVKIDINNPSSQTLVGIGKFGAYTTAISWSPKGKQLTVGDSLGKIVQLKPELEVVRCQFGPEQNPSYGKVTGEVLKIKKQFYVFVVFNIYNSTLFFFVPLFKRF</sequence>
<keyword evidence="1" id="KW-0812">Transmembrane</keyword>
<keyword evidence="1" id="KW-0472">Membrane</keyword>
<dbReference type="EnsemblMetazoa" id="CJA40505.1">
    <property type="protein sequence ID" value="CJA40505.1"/>
    <property type="gene ID" value="WBGene00216353"/>
</dbReference>
<evidence type="ECO:0000256" key="1">
    <source>
        <dbReference type="SAM" id="Phobius"/>
    </source>
</evidence>
<evidence type="ECO:0000313" key="2">
    <source>
        <dbReference type="EnsemblMetazoa" id="CJA40505.1"/>
    </source>
</evidence>
<reference evidence="2" key="2">
    <citation type="submission" date="2022-06" db="UniProtKB">
        <authorList>
            <consortium name="EnsemblMetazoa"/>
        </authorList>
    </citation>
    <scope>IDENTIFICATION</scope>
    <source>
        <strain evidence="2">DF5081</strain>
    </source>
</reference>
<dbReference type="Proteomes" id="UP000005237">
    <property type="component" value="Unassembled WGS sequence"/>
</dbReference>
<dbReference type="Gene3D" id="2.130.10.10">
    <property type="entry name" value="YVTN repeat-like/Quinoprotein amine dehydrogenase"/>
    <property type="match status" value="1"/>
</dbReference>
<proteinExistence type="predicted"/>
<feature type="transmembrane region" description="Helical" evidence="1">
    <location>
        <begin position="201"/>
        <end position="221"/>
    </location>
</feature>
<dbReference type="SUPFAM" id="SSF117289">
    <property type="entry name" value="Nucleoporin domain"/>
    <property type="match status" value="1"/>
</dbReference>
<organism evidence="2 3">
    <name type="scientific">Caenorhabditis japonica</name>
    <dbReference type="NCBI Taxonomy" id="281687"/>
    <lineage>
        <taxon>Eukaryota</taxon>
        <taxon>Metazoa</taxon>
        <taxon>Ecdysozoa</taxon>
        <taxon>Nematoda</taxon>
        <taxon>Chromadorea</taxon>
        <taxon>Rhabditida</taxon>
        <taxon>Rhabditina</taxon>
        <taxon>Rhabditomorpha</taxon>
        <taxon>Rhabditoidea</taxon>
        <taxon>Rhabditidae</taxon>
        <taxon>Peloderinae</taxon>
        <taxon>Caenorhabditis</taxon>
    </lineage>
</organism>
<accession>A0A8R1IP11</accession>
<keyword evidence="3" id="KW-1185">Reference proteome</keyword>